<protein>
    <recommendedName>
        <fullName evidence="3">HutD family protein</fullName>
    </recommendedName>
</protein>
<reference evidence="1 2" key="1">
    <citation type="submission" date="2020-08" db="EMBL/GenBank/DDBJ databases">
        <title>Genomic Encyclopedia of Type Strains, Phase IV (KMG-IV): sequencing the most valuable type-strain genomes for metagenomic binning, comparative biology and taxonomic classification.</title>
        <authorList>
            <person name="Goeker M."/>
        </authorList>
    </citation>
    <scope>NUCLEOTIDE SEQUENCE [LARGE SCALE GENOMIC DNA]</scope>
    <source>
        <strain evidence="1 2">DSM 15581</strain>
    </source>
</reference>
<dbReference type="AlphaFoldDB" id="A0AAW3TV91"/>
<comment type="caution">
    <text evidence="1">The sequence shown here is derived from an EMBL/GenBank/DDBJ whole genome shotgun (WGS) entry which is preliminary data.</text>
</comment>
<dbReference type="RefSeq" id="WP_147035337.1">
    <property type="nucleotide sequence ID" value="NZ_JACIDB010000002.1"/>
</dbReference>
<dbReference type="Proteomes" id="UP000528945">
    <property type="component" value="Unassembled WGS sequence"/>
</dbReference>
<gene>
    <name evidence="1" type="ORF">GGR47_001550</name>
</gene>
<evidence type="ECO:0000313" key="1">
    <source>
        <dbReference type="EMBL" id="MBB3875315.1"/>
    </source>
</evidence>
<keyword evidence="2" id="KW-1185">Reference proteome</keyword>
<proteinExistence type="predicted"/>
<evidence type="ECO:0000313" key="2">
    <source>
        <dbReference type="Proteomes" id="UP000528945"/>
    </source>
</evidence>
<name>A0AAW3TV91_9SPHN</name>
<sequence length="198" mass="21367">MAIIAVPDALAIRRVEWSFDRPAQVNRSGWTMRRQVVQQPGPSLWSATAELAVRCGTDEWLEAEAFLIDLEGAINTFRLEASATPQARDDLLPAVDGAGQFGRSLRLRGGIAGEGLKRGHKLTVNDQMVSVSAPFVFNAQGVATVSFKPSLRQSPPDGAAVEVRRPSVLVALSDSAVGWTEDLGSVFQAKALQLEEAW</sequence>
<evidence type="ECO:0008006" key="3">
    <source>
        <dbReference type="Google" id="ProtNLM"/>
    </source>
</evidence>
<accession>A0AAW3TV91</accession>
<organism evidence="1 2">
    <name type="scientific">Sphingomonas aquatilis</name>
    <dbReference type="NCBI Taxonomy" id="93063"/>
    <lineage>
        <taxon>Bacteria</taxon>
        <taxon>Pseudomonadati</taxon>
        <taxon>Pseudomonadota</taxon>
        <taxon>Alphaproteobacteria</taxon>
        <taxon>Sphingomonadales</taxon>
        <taxon>Sphingomonadaceae</taxon>
        <taxon>Sphingomonas</taxon>
    </lineage>
</organism>
<dbReference type="EMBL" id="JACIDB010000002">
    <property type="protein sequence ID" value="MBB3875315.1"/>
    <property type="molecule type" value="Genomic_DNA"/>
</dbReference>